<dbReference type="PANTHER" id="PTHR31225">
    <property type="entry name" value="OS04G0344100 PROTEIN-RELATED"/>
    <property type="match status" value="1"/>
</dbReference>
<dbReference type="InterPro" id="IPR032675">
    <property type="entry name" value="LRR_dom_sf"/>
</dbReference>
<keyword evidence="2" id="KW-0460">Magnesium</keyword>
<evidence type="ECO:0000259" key="5">
    <source>
        <dbReference type="Pfam" id="PF23247"/>
    </source>
</evidence>
<dbReference type="SUPFAM" id="SSF48576">
    <property type="entry name" value="Terpenoid synthases"/>
    <property type="match status" value="1"/>
</dbReference>
<name>A0AAW0L6E1_QUESU</name>
<dbReference type="InterPro" id="IPR057135">
    <property type="entry name" value="At4g27190-like_LRR"/>
</dbReference>
<organism evidence="6 7">
    <name type="scientific">Quercus suber</name>
    <name type="common">Cork oak</name>
    <dbReference type="NCBI Taxonomy" id="58331"/>
    <lineage>
        <taxon>Eukaryota</taxon>
        <taxon>Viridiplantae</taxon>
        <taxon>Streptophyta</taxon>
        <taxon>Embryophyta</taxon>
        <taxon>Tracheophyta</taxon>
        <taxon>Spermatophyta</taxon>
        <taxon>Magnoliopsida</taxon>
        <taxon>eudicotyledons</taxon>
        <taxon>Gunneridae</taxon>
        <taxon>Pentapetalae</taxon>
        <taxon>rosids</taxon>
        <taxon>fabids</taxon>
        <taxon>Fagales</taxon>
        <taxon>Fagaceae</taxon>
        <taxon>Quercus</taxon>
    </lineage>
</organism>
<evidence type="ECO:0000256" key="2">
    <source>
        <dbReference type="ARBA" id="ARBA00022842"/>
    </source>
</evidence>
<feature type="domain" description="Disease resistance protein At4g27190-like leucine-rich repeats" evidence="5">
    <location>
        <begin position="44"/>
        <end position="151"/>
    </location>
</feature>
<dbReference type="InterPro" id="IPR050148">
    <property type="entry name" value="Terpene_synthase-like"/>
</dbReference>
<dbReference type="Pfam" id="PF23247">
    <property type="entry name" value="LRR_RPS2"/>
    <property type="match status" value="1"/>
</dbReference>
<dbReference type="Pfam" id="PF03936">
    <property type="entry name" value="Terpene_synth_C"/>
    <property type="match status" value="1"/>
</dbReference>
<protein>
    <submittedName>
        <fullName evidence="6">Disease resistance protein</fullName>
    </submittedName>
</protein>
<gene>
    <name evidence="6" type="ORF">CFP56_008242</name>
</gene>
<dbReference type="InterPro" id="IPR008949">
    <property type="entry name" value="Isoprenoid_synthase_dom_sf"/>
</dbReference>
<sequence length="272" mass="31076">MLEDLVINSVGCFLCLKSLTIASSNSSLRPGGGCAAHSDLLPNLEELHLQDMTYLESISEIVGHLGLRFQKLKLIEVTRCSQMKYLISCGHFILTLPNLEVVKVSFCDKLDELFSYHSRQKMYPDPVAPSLRILELKNLPKLRTLCRHEETCNRHLEAPNLIPPNLQLPSIYTDPIISPSQMWDISSIDQLPNYMQICYRALLSVFEVADEELAKQGTSYRASYAKDAKRMKLLAWANFDEAKWVFQNYISTMEEYMNLALRNSTYPMVTTE</sequence>
<dbReference type="PANTHER" id="PTHR31225:SF93">
    <property type="entry name" value="ALPHA-HUMULENE_(-)-(E)-BETA-CARYOPHYLLENE SYNTHASE"/>
    <property type="match status" value="1"/>
</dbReference>
<comment type="caution">
    <text evidence="6">The sequence shown here is derived from an EMBL/GenBank/DDBJ whole genome shotgun (WGS) entry which is preliminary data.</text>
</comment>
<accession>A0AAW0L6E1</accession>
<keyword evidence="1" id="KW-0479">Metal-binding</keyword>
<dbReference type="Gene3D" id="1.10.600.10">
    <property type="entry name" value="Farnesyl Diphosphate Synthase"/>
    <property type="match status" value="1"/>
</dbReference>
<dbReference type="SUPFAM" id="SSF52058">
    <property type="entry name" value="L domain-like"/>
    <property type="match status" value="1"/>
</dbReference>
<evidence type="ECO:0000256" key="3">
    <source>
        <dbReference type="ARBA" id="ARBA00023239"/>
    </source>
</evidence>
<evidence type="ECO:0000313" key="7">
    <source>
        <dbReference type="Proteomes" id="UP000237347"/>
    </source>
</evidence>
<dbReference type="GO" id="GO:0010333">
    <property type="term" value="F:terpene synthase activity"/>
    <property type="evidence" value="ECO:0007669"/>
    <property type="project" value="InterPro"/>
</dbReference>
<proteinExistence type="predicted"/>
<feature type="domain" description="Terpene synthase metal-binding" evidence="4">
    <location>
        <begin position="181"/>
        <end position="270"/>
    </location>
</feature>
<dbReference type="Gene3D" id="3.80.10.10">
    <property type="entry name" value="Ribonuclease Inhibitor"/>
    <property type="match status" value="1"/>
</dbReference>
<evidence type="ECO:0000259" key="4">
    <source>
        <dbReference type="Pfam" id="PF03936"/>
    </source>
</evidence>
<keyword evidence="7" id="KW-1185">Reference proteome</keyword>
<evidence type="ECO:0000313" key="6">
    <source>
        <dbReference type="EMBL" id="KAK7846176.1"/>
    </source>
</evidence>
<keyword evidence="3" id="KW-0456">Lyase</keyword>
<dbReference type="GO" id="GO:0016114">
    <property type="term" value="P:terpenoid biosynthetic process"/>
    <property type="evidence" value="ECO:0007669"/>
    <property type="project" value="InterPro"/>
</dbReference>
<dbReference type="EMBL" id="PKMF04000159">
    <property type="protein sequence ID" value="KAK7846176.1"/>
    <property type="molecule type" value="Genomic_DNA"/>
</dbReference>
<dbReference type="InterPro" id="IPR005630">
    <property type="entry name" value="Terpene_synthase_metal-bd"/>
</dbReference>
<dbReference type="Proteomes" id="UP000237347">
    <property type="component" value="Unassembled WGS sequence"/>
</dbReference>
<evidence type="ECO:0000256" key="1">
    <source>
        <dbReference type="ARBA" id="ARBA00022723"/>
    </source>
</evidence>
<dbReference type="GO" id="GO:0000287">
    <property type="term" value="F:magnesium ion binding"/>
    <property type="evidence" value="ECO:0007669"/>
    <property type="project" value="InterPro"/>
</dbReference>
<reference evidence="6 7" key="1">
    <citation type="journal article" date="2018" name="Sci. Data">
        <title>The draft genome sequence of cork oak.</title>
        <authorList>
            <person name="Ramos A.M."/>
            <person name="Usie A."/>
            <person name="Barbosa P."/>
            <person name="Barros P.M."/>
            <person name="Capote T."/>
            <person name="Chaves I."/>
            <person name="Simoes F."/>
            <person name="Abreu I."/>
            <person name="Carrasquinho I."/>
            <person name="Faro C."/>
            <person name="Guimaraes J.B."/>
            <person name="Mendonca D."/>
            <person name="Nobrega F."/>
            <person name="Rodrigues L."/>
            <person name="Saibo N.J.M."/>
            <person name="Varela M.C."/>
            <person name="Egas C."/>
            <person name="Matos J."/>
            <person name="Miguel C.M."/>
            <person name="Oliveira M.M."/>
            <person name="Ricardo C.P."/>
            <person name="Goncalves S."/>
        </authorList>
    </citation>
    <scope>NUCLEOTIDE SEQUENCE [LARGE SCALE GENOMIC DNA]</scope>
    <source>
        <strain evidence="7">cv. HL8</strain>
    </source>
</reference>
<dbReference type="AlphaFoldDB" id="A0AAW0L6E1"/>